<evidence type="ECO:0000313" key="2">
    <source>
        <dbReference type="Proteomes" id="UP000241284"/>
    </source>
</evidence>
<evidence type="ECO:0008006" key="3">
    <source>
        <dbReference type="Google" id="ProtNLM"/>
    </source>
</evidence>
<gene>
    <name evidence="1" type="ORF">B9Q06_04980</name>
</gene>
<name>A0A2R6BAN7_9ARCH</name>
<dbReference type="EMBL" id="NEXH01000007">
    <property type="protein sequence ID" value="PSN95723.1"/>
    <property type="molecule type" value="Genomic_DNA"/>
</dbReference>
<protein>
    <recommendedName>
        <fullName evidence="3">Polymerase nucleotidyl transferase domain-containing protein</fullName>
    </recommendedName>
</protein>
<proteinExistence type="predicted"/>
<accession>A0A2R6BAN7</accession>
<evidence type="ECO:0000313" key="1">
    <source>
        <dbReference type="EMBL" id="PSN95723.1"/>
    </source>
</evidence>
<comment type="caution">
    <text evidence="1">The sequence shown here is derived from an EMBL/GenBank/DDBJ whole genome shotgun (WGS) entry which is preliminary data.</text>
</comment>
<dbReference type="AlphaFoldDB" id="A0A2R6BAN7"/>
<organism evidence="1 2">
    <name type="scientific">Candidatus Marsarchaeota G2 archaeon ECH_B_2</name>
    <dbReference type="NCBI Taxonomy" id="1978160"/>
    <lineage>
        <taxon>Archaea</taxon>
        <taxon>Candidatus Marsarchaeota</taxon>
        <taxon>Candidatus Marsarchaeota group 2</taxon>
    </lineage>
</organism>
<reference evidence="1 2" key="1">
    <citation type="submission" date="2017-04" db="EMBL/GenBank/DDBJ databases">
        <title>Novel microbial lineages endemic to geothermal iron-oxide mats fill important gaps in the evolutionary history of Archaea.</title>
        <authorList>
            <person name="Jay Z.J."/>
            <person name="Beam J.P."/>
            <person name="Dlakic M."/>
            <person name="Rusch D.B."/>
            <person name="Kozubal M.A."/>
            <person name="Inskeep W.P."/>
        </authorList>
    </citation>
    <scope>NUCLEOTIDE SEQUENCE [LARGE SCALE GENOMIC DNA]</scope>
    <source>
        <strain evidence="1">ECH_B_2</strain>
    </source>
</reference>
<sequence length="303" mass="34513">MLERIIFFVSVAQSNNAAISLRDLLNLMPTDQVHSADQLEDIIRECLGETLLVEGGYVVTRGALELAETTRMTQLESAKKIQQVKSFVDSHHKLFADTLVVAVSGSASYGSAKKGDDVDIFLITKNGALWSTLFKILLYIRVRRILRVDSKNISNLCFSVIFTKRGFEELLKSRCDPLSARELINLKPVKGGETLGWYLANTEWIKAYYPRFNSPSPRKQPPTAFSGKQDDTPLSILLGAYLAMVAKFRNTLFRLQGREQDVFRVIRSKDKLVYESHRYVELRARYFKFFKDESNQPTETTHS</sequence>
<dbReference type="Proteomes" id="UP000241284">
    <property type="component" value="Unassembled WGS sequence"/>
</dbReference>